<reference evidence="9" key="1">
    <citation type="submission" date="2018-08" db="EMBL/GenBank/DDBJ databases">
        <authorList>
            <person name="Jin W."/>
            <person name="Wang H."/>
            <person name="Yang Y."/>
            <person name="Li M."/>
            <person name="Liu J."/>
        </authorList>
    </citation>
    <scope>NUCLEOTIDE SEQUENCE</scope>
    <source>
        <strain evidence="9">AESS21</strain>
    </source>
</reference>
<keyword evidence="6" id="KW-0411">Iron-sulfur</keyword>
<evidence type="ECO:0000256" key="6">
    <source>
        <dbReference type="ARBA" id="ARBA00023014"/>
    </source>
</evidence>
<accession>A0A944CCR5</accession>
<evidence type="ECO:0000256" key="1">
    <source>
        <dbReference type="ARBA" id="ARBA00022630"/>
    </source>
</evidence>
<dbReference type="Pfam" id="PF22290">
    <property type="entry name" value="DmmA-like_N"/>
    <property type="match status" value="1"/>
</dbReference>
<dbReference type="GO" id="GO:0051537">
    <property type="term" value="F:2 iron, 2 sulfur cluster binding"/>
    <property type="evidence" value="ECO:0007669"/>
    <property type="project" value="UniProtKB-KW"/>
</dbReference>
<keyword evidence="1" id="KW-0285">Flavoprotein</keyword>
<dbReference type="GO" id="GO:0046872">
    <property type="term" value="F:metal ion binding"/>
    <property type="evidence" value="ECO:0007669"/>
    <property type="project" value="UniProtKB-KW"/>
</dbReference>
<evidence type="ECO:0000256" key="4">
    <source>
        <dbReference type="ARBA" id="ARBA00023002"/>
    </source>
</evidence>
<evidence type="ECO:0000256" key="2">
    <source>
        <dbReference type="ARBA" id="ARBA00022714"/>
    </source>
</evidence>
<keyword evidence="3" id="KW-0479">Metal-binding</keyword>
<keyword evidence="5" id="KW-0408">Iron</keyword>
<dbReference type="Pfam" id="PF22289">
    <property type="entry name" value="DmmA-like_C"/>
    <property type="match status" value="1"/>
</dbReference>
<dbReference type="EMBL" id="QTKU01000002">
    <property type="protein sequence ID" value="MBS8260624.1"/>
    <property type="molecule type" value="Genomic_DNA"/>
</dbReference>
<dbReference type="Proteomes" id="UP000705379">
    <property type="component" value="Unassembled WGS sequence"/>
</dbReference>
<feature type="domain" description="Dimethylamine monooxygenase subunit DmmA-like C-terminal" evidence="7">
    <location>
        <begin position="142"/>
        <end position="185"/>
    </location>
</feature>
<comment type="caution">
    <text evidence="9">The sequence shown here is derived from an EMBL/GenBank/DDBJ whole genome shotgun (WGS) entry which is preliminary data.</text>
</comment>
<proteinExistence type="predicted"/>
<dbReference type="GO" id="GO:0016491">
    <property type="term" value="F:oxidoreductase activity"/>
    <property type="evidence" value="ECO:0007669"/>
    <property type="project" value="UniProtKB-KW"/>
</dbReference>
<evidence type="ECO:0000313" key="10">
    <source>
        <dbReference type="Proteomes" id="UP000705379"/>
    </source>
</evidence>
<name>A0A944CCR5_9HYPH</name>
<dbReference type="AlphaFoldDB" id="A0A944CCR5"/>
<keyword evidence="2" id="KW-0001">2Fe-2S</keyword>
<dbReference type="NCBIfam" id="NF041259">
    <property type="entry name" value="mono_DmmA_fam"/>
    <property type="match status" value="1"/>
</dbReference>
<sequence>MSQSEPEPRFLSRPVYGNLLARDALMSIMIADAAGADAITSLSKSAPPALLCKTHIIHLTSTVGSEGASALKGLGPESCEEFPTTEAVLDRFDQLLGSARMGTQVYLAGSEGLIGRAMQVALNAGIEAGAIQCEHRGSLARRVQCVHCKGFTENVTTQPVTCSHCGLLLLVRDHYSRRLAAFQGVCINAEDRSEMPQTEEAFL</sequence>
<evidence type="ECO:0000256" key="3">
    <source>
        <dbReference type="ARBA" id="ARBA00022723"/>
    </source>
</evidence>
<keyword evidence="4" id="KW-0560">Oxidoreductase</keyword>
<dbReference type="RefSeq" id="WP_213216124.1">
    <property type="nucleotide sequence ID" value="NZ_QTKU01000002.1"/>
</dbReference>
<evidence type="ECO:0000256" key="5">
    <source>
        <dbReference type="ARBA" id="ARBA00023004"/>
    </source>
</evidence>
<protein>
    <submittedName>
        <fullName evidence="9">Uncharacterized protein</fullName>
    </submittedName>
</protein>
<evidence type="ECO:0000259" key="7">
    <source>
        <dbReference type="Pfam" id="PF22289"/>
    </source>
</evidence>
<gene>
    <name evidence="9" type="ORF">DYI23_10375</name>
</gene>
<organism evidence="9 10">
    <name type="scientific">Roseibium polysiphoniae</name>
    <dbReference type="NCBI Taxonomy" id="2571221"/>
    <lineage>
        <taxon>Bacteria</taxon>
        <taxon>Pseudomonadati</taxon>
        <taxon>Pseudomonadota</taxon>
        <taxon>Alphaproteobacteria</taxon>
        <taxon>Hyphomicrobiales</taxon>
        <taxon>Stappiaceae</taxon>
        <taxon>Roseibium</taxon>
    </lineage>
</organism>
<evidence type="ECO:0000259" key="8">
    <source>
        <dbReference type="Pfam" id="PF22290"/>
    </source>
</evidence>
<feature type="domain" description="Dimethylamine monooxygenase subunit DmmA-like N-terminal" evidence="8">
    <location>
        <begin position="11"/>
        <end position="129"/>
    </location>
</feature>
<reference evidence="9" key="2">
    <citation type="journal article" date="2021" name="Microorganisms">
        <title>Bacterial Dimethylsulfoniopropionate Biosynthesis in the East China Sea.</title>
        <authorList>
            <person name="Liu J."/>
            <person name="Zhang Y."/>
            <person name="Liu J."/>
            <person name="Zhong H."/>
            <person name="Williams B.T."/>
            <person name="Zheng Y."/>
            <person name="Curson A.R.J."/>
            <person name="Sun C."/>
            <person name="Sun H."/>
            <person name="Song D."/>
            <person name="Wagner Mackenzie B."/>
            <person name="Bermejo Martinez A."/>
            <person name="Todd J.D."/>
            <person name="Zhang X.H."/>
        </authorList>
    </citation>
    <scope>NUCLEOTIDE SEQUENCE</scope>
    <source>
        <strain evidence="9">AESS21</strain>
    </source>
</reference>
<evidence type="ECO:0000313" key="9">
    <source>
        <dbReference type="EMBL" id="MBS8260624.1"/>
    </source>
</evidence>
<dbReference type="InterPro" id="IPR054582">
    <property type="entry name" value="DmmA-like_N"/>
</dbReference>
<dbReference type="InterPro" id="IPR048037">
    <property type="entry name" value="DmmA-like_C"/>
</dbReference>